<accession>I3YDL6</accession>
<dbReference type="HOGENOM" id="CLU_2686670_0_0_6"/>
<organism evidence="1 2">
    <name type="scientific">Thiocystis violascens (strain ATCC 17096 / DSM 198 / 6111)</name>
    <name type="common">Chromatium violascens</name>
    <dbReference type="NCBI Taxonomy" id="765911"/>
    <lineage>
        <taxon>Bacteria</taxon>
        <taxon>Pseudomonadati</taxon>
        <taxon>Pseudomonadota</taxon>
        <taxon>Gammaproteobacteria</taxon>
        <taxon>Chromatiales</taxon>
        <taxon>Chromatiaceae</taxon>
        <taxon>Thiocystis</taxon>
    </lineage>
</organism>
<evidence type="ECO:0000313" key="1">
    <source>
        <dbReference type="EMBL" id="AFL75084.1"/>
    </source>
</evidence>
<sequence length="74" mass="8722">MNEDASYSDIQALTPRERIEYYRRELRCVTPPKTYRERVLANVYHHLLQNAGEREVPSRDASSINPFTAYPFMS</sequence>
<gene>
    <name evidence="1" type="ordered locus">Thivi_3207</name>
</gene>
<protein>
    <recommendedName>
        <fullName evidence="3">PFL domain-containing protein</fullName>
    </recommendedName>
</protein>
<evidence type="ECO:0008006" key="3">
    <source>
        <dbReference type="Google" id="ProtNLM"/>
    </source>
</evidence>
<dbReference type="AlphaFoldDB" id="I3YDL6"/>
<name>I3YDL6_THIV6</name>
<dbReference type="KEGG" id="tvi:Thivi_3207"/>
<keyword evidence="2" id="KW-1185">Reference proteome</keyword>
<dbReference type="RefSeq" id="WP_014779497.1">
    <property type="nucleotide sequence ID" value="NC_018012.1"/>
</dbReference>
<proteinExistence type="predicted"/>
<dbReference type="EMBL" id="CP003154">
    <property type="protein sequence ID" value="AFL75084.1"/>
    <property type="molecule type" value="Genomic_DNA"/>
</dbReference>
<dbReference type="Proteomes" id="UP000006062">
    <property type="component" value="Chromosome"/>
</dbReference>
<evidence type="ECO:0000313" key="2">
    <source>
        <dbReference type="Proteomes" id="UP000006062"/>
    </source>
</evidence>
<reference evidence="1 2" key="1">
    <citation type="submission" date="2012-06" db="EMBL/GenBank/DDBJ databases">
        <title>Complete sequence of Thiocystis violascens DSM 198.</title>
        <authorList>
            <consortium name="US DOE Joint Genome Institute"/>
            <person name="Lucas S."/>
            <person name="Han J."/>
            <person name="Lapidus A."/>
            <person name="Cheng J.-F."/>
            <person name="Goodwin L."/>
            <person name="Pitluck S."/>
            <person name="Peters L."/>
            <person name="Ovchinnikova G."/>
            <person name="Teshima H."/>
            <person name="Detter J.C."/>
            <person name="Han C."/>
            <person name="Tapia R."/>
            <person name="Land M."/>
            <person name="Hauser L."/>
            <person name="Kyrpides N."/>
            <person name="Ivanova N."/>
            <person name="Pagani I."/>
            <person name="Vogl K."/>
            <person name="Liu Z."/>
            <person name="Frigaard N.-U."/>
            <person name="Bryant D."/>
            <person name="Woyke T."/>
        </authorList>
    </citation>
    <scope>NUCLEOTIDE SEQUENCE [LARGE SCALE GENOMIC DNA]</scope>
    <source>
        <strain evidence="2">ATCC 17096 / DSM 198 / 6111</strain>
    </source>
</reference>